<dbReference type="Proteomes" id="UP000527355">
    <property type="component" value="Unassembled WGS sequence"/>
</dbReference>
<accession>A0A7J7TJI6</accession>
<name>A0A7J7TJI6_MYOMY</name>
<organism evidence="2 3">
    <name type="scientific">Myotis myotis</name>
    <name type="common">Greater mouse-eared bat</name>
    <name type="synonym">Vespertilio myotis</name>
    <dbReference type="NCBI Taxonomy" id="51298"/>
    <lineage>
        <taxon>Eukaryota</taxon>
        <taxon>Metazoa</taxon>
        <taxon>Chordata</taxon>
        <taxon>Craniata</taxon>
        <taxon>Vertebrata</taxon>
        <taxon>Euteleostomi</taxon>
        <taxon>Mammalia</taxon>
        <taxon>Eutheria</taxon>
        <taxon>Laurasiatheria</taxon>
        <taxon>Chiroptera</taxon>
        <taxon>Yangochiroptera</taxon>
        <taxon>Vespertilionidae</taxon>
        <taxon>Myotis</taxon>
    </lineage>
</organism>
<dbReference type="AlphaFoldDB" id="A0A7J7TJI6"/>
<gene>
    <name evidence="2" type="ORF">mMyoMyo1_009026</name>
</gene>
<evidence type="ECO:0000256" key="1">
    <source>
        <dbReference type="SAM" id="MobiDB-lite"/>
    </source>
</evidence>
<protein>
    <submittedName>
        <fullName evidence="2">Uncharacterized protein</fullName>
    </submittedName>
</protein>
<proteinExistence type="predicted"/>
<evidence type="ECO:0000313" key="2">
    <source>
        <dbReference type="EMBL" id="KAF6300543.1"/>
    </source>
</evidence>
<keyword evidence="3" id="KW-1185">Reference proteome</keyword>
<feature type="region of interest" description="Disordered" evidence="1">
    <location>
        <begin position="42"/>
        <end position="61"/>
    </location>
</feature>
<comment type="caution">
    <text evidence="2">The sequence shown here is derived from an EMBL/GenBank/DDBJ whole genome shotgun (WGS) entry which is preliminary data.</text>
</comment>
<sequence>MGPVFPLSAPWAHSPGCSSLSTLSPGLPSPRTVISLWAGTVSSSPHGGKSCPGRGGGESCSLAPESKNQEWWLWGNLRQATFSQPALLSSAECLFPPGPASQGPIETSVRFGTFSRAWFCSQPVPHALSSQVPPFNYIVHSHFPSESLDSIKSYYNLVPPSL</sequence>
<evidence type="ECO:0000313" key="3">
    <source>
        <dbReference type="Proteomes" id="UP000527355"/>
    </source>
</evidence>
<dbReference type="EMBL" id="JABWUV010000016">
    <property type="protein sequence ID" value="KAF6300543.1"/>
    <property type="molecule type" value="Genomic_DNA"/>
</dbReference>
<reference evidence="2 3" key="1">
    <citation type="journal article" date="2020" name="Nature">
        <title>Six reference-quality genomes reveal evolution of bat adaptations.</title>
        <authorList>
            <person name="Jebb D."/>
            <person name="Huang Z."/>
            <person name="Pippel M."/>
            <person name="Hughes G.M."/>
            <person name="Lavrichenko K."/>
            <person name="Devanna P."/>
            <person name="Winkler S."/>
            <person name="Jermiin L.S."/>
            <person name="Skirmuntt E.C."/>
            <person name="Katzourakis A."/>
            <person name="Burkitt-Gray L."/>
            <person name="Ray D.A."/>
            <person name="Sullivan K.A.M."/>
            <person name="Roscito J.G."/>
            <person name="Kirilenko B.M."/>
            <person name="Davalos L.M."/>
            <person name="Corthals A.P."/>
            <person name="Power M.L."/>
            <person name="Jones G."/>
            <person name="Ransome R.D."/>
            <person name="Dechmann D.K.N."/>
            <person name="Locatelli A.G."/>
            <person name="Puechmaille S.J."/>
            <person name="Fedrigo O."/>
            <person name="Jarvis E.D."/>
            <person name="Hiller M."/>
            <person name="Vernes S.C."/>
            <person name="Myers E.W."/>
            <person name="Teeling E.C."/>
        </authorList>
    </citation>
    <scope>NUCLEOTIDE SEQUENCE [LARGE SCALE GENOMIC DNA]</scope>
    <source>
        <strain evidence="2">MMyoMyo1</strain>
        <tissue evidence="2">Flight muscle</tissue>
    </source>
</reference>